<proteinExistence type="inferred from homology"/>
<dbReference type="AlphaFoldDB" id="A0A1X3CJ78"/>
<dbReference type="InterPro" id="IPR051907">
    <property type="entry name" value="DoxX-like_oxidoreductase"/>
</dbReference>
<evidence type="ECO:0000256" key="4">
    <source>
        <dbReference type="ARBA" id="ARBA00022692"/>
    </source>
</evidence>
<evidence type="ECO:0000256" key="6">
    <source>
        <dbReference type="ARBA" id="ARBA00023136"/>
    </source>
</evidence>
<keyword evidence="9" id="KW-1185">Reference proteome</keyword>
<comment type="similarity">
    <text evidence="2">Belongs to the DoxX family.</text>
</comment>
<keyword evidence="6 7" id="KW-0472">Membrane</keyword>
<keyword evidence="3" id="KW-1003">Cell membrane</keyword>
<dbReference type="PANTHER" id="PTHR33452">
    <property type="entry name" value="OXIDOREDUCTASE CATD-RELATED"/>
    <property type="match status" value="1"/>
</dbReference>
<protein>
    <submittedName>
        <fullName evidence="8">DoxX family protein</fullName>
    </submittedName>
</protein>
<dbReference type="OrthoDB" id="346004at2"/>
<accession>A0A1X3CJ78</accession>
<name>A0A1X3CJ78_9NEIS</name>
<dbReference type="PANTHER" id="PTHR33452:SF4">
    <property type="entry name" value="BLL4328 PROTEIN"/>
    <property type="match status" value="1"/>
</dbReference>
<evidence type="ECO:0000313" key="9">
    <source>
        <dbReference type="Proteomes" id="UP000268229"/>
    </source>
</evidence>
<dbReference type="KEGG" id="nani:NCTC12227_00697"/>
<dbReference type="STRING" id="326522.BWD08_07220"/>
<organism evidence="8 9">
    <name type="scientific">Neisseria animaloris</name>
    <dbReference type="NCBI Taxonomy" id="326522"/>
    <lineage>
        <taxon>Bacteria</taxon>
        <taxon>Pseudomonadati</taxon>
        <taxon>Pseudomonadota</taxon>
        <taxon>Betaproteobacteria</taxon>
        <taxon>Neisseriales</taxon>
        <taxon>Neisseriaceae</taxon>
        <taxon>Neisseria</taxon>
    </lineage>
</organism>
<feature type="transmembrane region" description="Helical" evidence="7">
    <location>
        <begin position="108"/>
        <end position="128"/>
    </location>
</feature>
<evidence type="ECO:0000256" key="2">
    <source>
        <dbReference type="ARBA" id="ARBA00006679"/>
    </source>
</evidence>
<evidence type="ECO:0000256" key="7">
    <source>
        <dbReference type="SAM" id="Phobius"/>
    </source>
</evidence>
<dbReference type="Proteomes" id="UP000268229">
    <property type="component" value="Chromosome"/>
</dbReference>
<dbReference type="Pfam" id="PF07681">
    <property type="entry name" value="DoxX"/>
    <property type="match status" value="1"/>
</dbReference>
<feature type="transmembrane region" description="Helical" evidence="7">
    <location>
        <begin position="76"/>
        <end position="96"/>
    </location>
</feature>
<dbReference type="RefSeq" id="WP_085390497.1">
    <property type="nucleotide sequence ID" value="NZ_LR134440.1"/>
</dbReference>
<feature type="transmembrane region" description="Helical" evidence="7">
    <location>
        <begin position="12"/>
        <end position="30"/>
    </location>
</feature>
<dbReference type="EMBL" id="LR134516">
    <property type="protein sequence ID" value="VEJ20975.1"/>
    <property type="molecule type" value="Genomic_DNA"/>
</dbReference>
<evidence type="ECO:0000256" key="1">
    <source>
        <dbReference type="ARBA" id="ARBA00004651"/>
    </source>
</evidence>
<feature type="transmembrane region" description="Helical" evidence="7">
    <location>
        <begin position="50"/>
        <end position="69"/>
    </location>
</feature>
<sequence>MTNTNHNLRRFQPVLLSILRITSAYMFMLHGTAKLFALPHIEMFDGLQLMSIYGLAGILEVVGGTLLLLGLFTRPVAFILSGMMAVAYFMAHAAQAPLLPLMNGGEPAALFCFIFLYIAAAGGGSWALDNKLGKKA</sequence>
<dbReference type="InterPro" id="IPR032808">
    <property type="entry name" value="DoxX"/>
</dbReference>
<reference evidence="8 9" key="1">
    <citation type="submission" date="2018-12" db="EMBL/GenBank/DDBJ databases">
        <authorList>
            <consortium name="Pathogen Informatics"/>
        </authorList>
    </citation>
    <scope>NUCLEOTIDE SEQUENCE [LARGE SCALE GENOMIC DNA]</scope>
    <source>
        <strain evidence="8 9">NCTC12227</strain>
    </source>
</reference>
<evidence type="ECO:0000256" key="5">
    <source>
        <dbReference type="ARBA" id="ARBA00022989"/>
    </source>
</evidence>
<evidence type="ECO:0000256" key="3">
    <source>
        <dbReference type="ARBA" id="ARBA00022475"/>
    </source>
</evidence>
<keyword evidence="5 7" id="KW-1133">Transmembrane helix</keyword>
<gene>
    <name evidence="8" type="ORF">NCTC12227_00697</name>
</gene>
<keyword evidence="4 7" id="KW-0812">Transmembrane</keyword>
<comment type="subcellular location">
    <subcellularLocation>
        <location evidence="1">Cell membrane</location>
        <topology evidence="1">Multi-pass membrane protein</topology>
    </subcellularLocation>
</comment>
<dbReference type="GO" id="GO:0005886">
    <property type="term" value="C:plasma membrane"/>
    <property type="evidence" value="ECO:0007669"/>
    <property type="project" value="UniProtKB-SubCell"/>
</dbReference>
<evidence type="ECO:0000313" key="8">
    <source>
        <dbReference type="EMBL" id="VEJ20975.1"/>
    </source>
</evidence>